<dbReference type="Proteomes" id="UP000834106">
    <property type="component" value="Chromosome 22"/>
</dbReference>
<name>A0AAD2AIH9_9LAMI</name>
<dbReference type="EMBL" id="OU503057">
    <property type="protein sequence ID" value="CAI9786045.1"/>
    <property type="molecule type" value="Genomic_DNA"/>
</dbReference>
<accession>A0AAD2AIH9</accession>
<organism evidence="2 3">
    <name type="scientific">Fraxinus pennsylvanica</name>
    <dbReference type="NCBI Taxonomy" id="56036"/>
    <lineage>
        <taxon>Eukaryota</taxon>
        <taxon>Viridiplantae</taxon>
        <taxon>Streptophyta</taxon>
        <taxon>Embryophyta</taxon>
        <taxon>Tracheophyta</taxon>
        <taxon>Spermatophyta</taxon>
        <taxon>Magnoliopsida</taxon>
        <taxon>eudicotyledons</taxon>
        <taxon>Gunneridae</taxon>
        <taxon>Pentapetalae</taxon>
        <taxon>asterids</taxon>
        <taxon>lamiids</taxon>
        <taxon>Lamiales</taxon>
        <taxon>Oleaceae</taxon>
        <taxon>Oleeae</taxon>
        <taxon>Fraxinus</taxon>
    </lineage>
</organism>
<keyword evidence="3" id="KW-1185">Reference proteome</keyword>
<gene>
    <name evidence="2" type="ORF">FPE_LOCUS33475</name>
</gene>
<evidence type="ECO:0000256" key="1">
    <source>
        <dbReference type="SAM" id="MobiDB-lite"/>
    </source>
</evidence>
<proteinExistence type="predicted"/>
<feature type="region of interest" description="Disordered" evidence="1">
    <location>
        <begin position="115"/>
        <end position="135"/>
    </location>
</feature>
<evidence type="ECO:0000313" key="2">
    <source>
        <dbReference type="EMBL" id="CAI9786045.1"/>
    </source>
</evidence>
<protein>
    <submittedName>
        <fullName evidence="2">Uncharacterized protein</fullName>
    </submittedName>
</protein>
<reference evidence="2" key="1">
    <citation type="submission" date="2023-05" db="EMBL/GenBank/DDBJ databases">
        <authorList>
            <person name="Huff M."/>
        </authorList>
    </citation>
    <scope>NUCLEOTIDE SEQUENCE</scope>
</reference>
<dbReference type="AlphaFoldDB" id="A0AAD2AIH9"/>
<evidence type="ECO:0000313" key="3">
    <source>
        <dbReference type="Proteomes" id="UP000834106"/>
    </source>
</evidence>
<sequence>MMHWLGKVTRSNEQFLLDFEQLQIQFPDQVQLHAVTKFALMSLVIQCCIHALRAKFLLFALLSSSEMSLGQGSQTLAAVTSTTSSQSGILPSSVVVPNTSNFQSSNPASPFPSVHGIGSPAQLADEPSSCATLSPTKHLETRPCLH</sequence>